<organism evidence="2 3">
    <name type="scientific">Mytilus coruscus</name>
    <name type="common">Sea mussel</name>
    <dbReference type="NCBI Taxonomy" id="42192"/>
    <lineage>
        <taxon>Eukaryota</taxon>
        <taxon>Metazoa</taxon>
        <taxon>Spiralia</taxon>
        <taxon>Lophotrochozoa</taxon>
        <taxon>Mollusca</taxon>
        <taxon>Bivalvia</taxon>
        <taxon>Autobranchia</taxon>
        <taxon>Pteriomorphia</taxon>
        <taxon>Mytilida</taxon>
        <taxon>Mytiloidea</taxon>
        <taxon>Mytilidae</taxon>
        <taxon>Mytilinae</taxon>
        <taxon>Mytilus</taxon>
    </lineage>
</organism>
<proteinExistence type="predicted"/>
<keyword evidence="1" id="KW-0812">Transmembrane</keyword>
<gene>
    <name evidence="2" type="ORF">MCOR_42351</name>
</gene>
<dbReference type="Proteomes" id="UP000507470">
    <property type="component" value="Unassembled WGS sequence"/>
</dbReference>
<evidence type="ECO:0000256" key="1">
    <source>
        <dbReference type="SAM" id="Phobius"/>
    </source>
</evidence>
<dbReference type="EMBL" id="CACVKT020007621">
    <property type="protein sequence ID" value="CAC5409020.1"/>
    <property type="molecule type" value="Genomic_DNA"/>
</dbReference>
<keyword evidence="1" id="KW-1133">Transmembrane helix</keyword>
<evidence type="ECO:0000313" key="2">
    <source>
        <dbReference type="EMBL" id="CAC5409020.1"/>
    </source>
</evidence>
<keyword evidence="1" id="KW-0472">Membrane</keyword>
<feature type="transmembrane region" description="Helical" evidence="1">
    <location>
        <begin position="41"/>
        <end position="63"/>
    </location>
</feature>
<keyword evidence="3" id="KW-1185">Reference proteome</keyword>
<protein>
    <submittedName>
        <fullName evidence="2">Uncharacterized protein</fullName>
    </submittedName>
</protein>
<name>A0A6J8DQ58_MYTCO</name>
<evidence type="ECO:0000313" key="3">
    <source>
        <dbReference type="Proteomes" id="UP000507470"/>
    </source>
</evidence>
<reference evidence="2 3" key="1">
    <citation type="submission" date="2020-06" db="EMBL/GenBank/DDBJ databases">
        <authorList>
            <person name="Li R."/>
            <person name="Bekaert M."/>
        </authorList>
    </citation>
    <scope>NUCLEOTIDE SEQUENCE [LARGE SCALE GENOMIC DNA]</scope>
    <source>
        <strain evidence="3">wild</strain>
    </source>
</reference>
<accession>A0A6J8DQ58</accession>
<dbReference type="AlphaFoldDB" id="A0A6J8DQ58"/>
<dbReference type="OrthoDB" id="6182777at2759"/>
<sequence length="276" mass="31763">MEFKNYSDLTVNEEFQSTQFMYTDMEREQTNVTLGTIISKFYGLFIGAALLVLIMFVVCFIWIRHRFRDIQLKIDAGVQNHLNETEEHAMDLNDDTDERIDRISDYESINENEVFPFPSVVVFSDKDSKLDTDNIATNHACIHENTSSSDNSYLEVIDDSTYLNPYQSIEVHHDSEIVHDYCKTSGFNFLEMCSPKLTEKSLNEQYSTCDTDVSINDDKLYVTVQSKAPEINTIFSEKSYIKHEIPKEKTSFAVKPDNNSSNDACIFPSYSMSTLL</sequence>